<dbReference type="PRINTS" id="PR00412">
    <property type="entry name" value="EPOXHYDRLASE"/>
</dbReference>
<dbReference type="EMBL" id="ML992670">
    <property type="protein sequence ID" value="KAF2213522.1"/>
    <property type="molecule type" value="Genomic_DNA"/>
</dbReference>
<evidence type="ECO:0000313" key="5">
    <source>
        <dbReference type="Proteomes" id="UP000799539"/>
    </source>
</evidence>
<comment type="similarity">
    <text evidence="2">Belongs to the AB hydrolase superfamily. Epoxide hydrolase family.</text>
</comment>
<accession>A0A6A6FJB3</accession>
<dbReference type="AlphaFoldDB" id="A0A6A6FJB3"/>
<dbReference type="InterPro" id="IPR000073">
    <property type="entry name" value="AB_hydrolase_1"/>
</dbReference>
<dbReference type="OrthoDB" id="408373at2759"/>
<dbReference type="Proteomes" id="UP000799539">
    <property type="component" value="Unassembled WGS sequence"/>
</dbReference>
<evidence type="ECO:0000256" key="1">
    <source>
        <dbReference type="ARBA" id="ARBA00022801"/>
    </source>
</evidence>
<feature type="domain" description="AB hydrolase-1" evidence="3">
    <location>
        <begin position="34"/>
        <end position="141"/>
    </location>
</feature>
<dbReference type="Gene3D" id="3.40.50.1820">
    <property type="entry name" value="alpha/beta hydrolase"/>
    <property type="match status" value="1"/>
</dbReference>
<protein>
    <recommendedName>
        <fullName evidence="3">AB hydrolase-1 domain-containing protein</fullName>
    </recommendedName>
</protein>
<sequence length="339" mass="38357">MEHFTKKSFKTSRSWTYVFYDSAPSTGQPHSSFALLLLHGYPDSAQIWCQVAPKLLSSSASRIIIPDLLGYGDTSRPTDPAAYDSKSMAMDLAELLASEGIVRAIPIGHDWGSFLAQRLYFWAPERVAGLVMLNVAYMPPFERNFDLDRLNSAAKRATGLARWSYWDFYASDAAAAICRAHAESLWCALHSVREDLRSSLYSTKGALQSFLEDDKKSAVRDYDVAGRDLKSEWLARMENNGFEGPLCWYKAIVRGITPAVESELDRDRLVVKVPALFVGASKDAICLIDAIRAPWVEGFLPDLQIKQLETFHRPMLERPEDLALSIKHWLIERYQRTPW</sequence>
<gene>
    <name evidence="4" type="ORF">CERZMDRAFT_39496</name>
</gene>
<keyword evidence="1" id="KW-0378">Hydrolase</keyword>
<dbReference type="SUPFAM" id="SSF53474">
    <property type="entry name" value="alpha/beta-Hydrolases"/>
    <property type="match status" value="1"/>
</dbReference>
<dbReference type="Pfam" id="PF00561">
    <property type="entry name" value="Abhydrolase_1"/>
    <property type="match status" value="1"/>
</dbReference>
<dbReference type="GO" id="GO:0016787">
    <property type="term" value="F:hydrolase activity"/>
    <property type="evidence" value="ECO:0007669"/>
    <property type="project" value="UniProtKB-KW"/>
</dbReference>
<evidence type="ECO:0000259" key="3">
    <source>
        <dbReference type="Pfam" id="PF00561"/>
    </source>
</evidence>
<organism evidence="4 5">
    <name type="scientific">Cercospora zeae-maydis SCOH1-5</name>
    <dbReference type="NCBI Taxonomy" id="717836"/>
    <lineage>
        <taxon>Eukaryota</taxon>
        <taxon>Fungi</taxon>
        <taxon>Dikarya</taxon>
        <taxon>Ascomycota</taxon>
        <taxon>Pezizomycotina</taxon>
        <taxon>Dothideomycetes</taxon>
        <taxon>Dothideomycetidae</taxon>
        <taxon>Mycosphaerellales</taxon>
        <taxon>Mycosphaerellaceae</taxon>
        <taxon>Cercospora</taxon>
    </lineage>
</organism>
<name>A0A6A6FJB3_9PEZI</name>
<dbReference type="PANTHER" id="PTHR43329">
    <property type="entry name" value="EPOXIDE HYDROLASE"/>
    <property type="match status" value="1"/>
</dbReference>
<evidence type="ECO:0000256" key="2">
    <source>
        <dbReference type="ARBA" id="ARBA00038334"/>
    </source>
</evidence>
<proteinExistence type="inferred from homology"/>
<keyword evidence="5" id="KW-1185">Reference proteome</keyword>
<reference evidence="4" key="1">
    <citation type="journal article" date="2020" name="Stud. Mycol.">
        <title>101 Dothideomycetes genomes: a test case for predicting lifestyles and emergence of pathogens.</title>
        <authorList>
            <person name="Haridas S."/>
            <person name="Albert R."/>
            <person name="Binder M."/>
            <person name="Bloem J."/>
            <person name="Labutti K."/>
            <person name="Salamov A."/>
            <person name="Andreopoulos B."/>
            <person name="Baker S."/>
            <person name="Barry K."/>
            <person name="Bills G."/>
            <person name="Bluhm B."/>
            <person name="Cannon C."/>
            <person name="Castanera R."/>
            <person name="Culley D."/>
            <person name="Daum C."/>
            <person name="Ezra D."/>
            <person name="Gonzalez J."/>
            <person name="Henrissat B."/>
            <person name="Kuo A."/>
            <person name="Liang C."/>
            <person name="Lipzen A."/>
            <person name="Lutzoni F."/>
            <person name="Magnuson J."/>
            <person name="Mondo S."/>
            <person name="Nolan M."/>
            <person name="Ohm R."/>
            <person name="Pangilinan J."/>
            <person name="Park H.-J."/>
            <person name="Ramirez L."/>
            <person name="Alfaro M."/>
            <person name="Sun H."/>
            <person name="Tritt A."/>
            <person name="Yoshinaga Y."/>
            <person name="Zwiers L.-H."/>
            <person name="Turgeon B."/>
            <person name="Goodwin S."/>
            <person name="Spatafora J."/>
            <person name="Crous P."/>
            <person name="Grigoriev I."/>
        </authorList>
    </citation>
    <scope>NUCLEOTIDE SEQUENCE</scope>
    <source>
        <strain evidence="4">SCOH1-5</strain>
    </source>
</reference>
<dbReference type="InterPro" id="IPR029058">
    <property type="entry name" value="AB_hydrolase_fold"/>
</dbReference>
<dbReference type="InterPro" id="IPR000639">
    <property type="entry name" value="Epox_hydrolase-like"/>
</dbReference>
<evidence type="ECO:0000313" key="4">
    <source>
        <dbReference type="EMBL" id="KAF2213522.1"/>
    </source>
</evidence>